<dbReference type="EMBL" id="LUEZ02000085">
    <property type="protein sequence ID" value="RDB19042.1"/>
    <property type="molecule type" value="Genomic_DNA"/>
</dbReference>
<name>A0A369JCJ0_HYPMA</name>
<organism evidence="1 2">
    <name type="scientific">Hypsizygus marmoreus</name>
    <name type="common">White beech mushroom</name>
    <name type="synonym">Agaricus marmoreus</name>
    <dbReference type="NCBI Taxonomy" id="39966"/>
    <lineage>
        <taxon>Eukaryota</taxon>
        <taxon>Fungi</taxon>
        <taxon>Dikarya</taxon>
        <taxon>Basidiomycota</taxon>
        <taxon>Agaricomycotina</taxon>
        <taxon>Agaricomycetes</taxon>
        <taxon>Agaricomycetidae</taxon>
        <taxon>Agaricales</taxon>
        <taxon>Tricholomatineae</taxon>
        <taxon>Lyophyllaceae</taxon>
        <taxon>Hypsizygus</taxon>
    </lineage>
</organism>
<sequence length="466" mass="52563">MDHNVNYNIPATTLPLEIIDTIIDELHDEPVCLENCSLVSKKFVSRAQKHLFSTIRLIFPEKPTRHVALGLLGAFIDNPGLARHVQNLYLERYFEGVWDVALNDYRRITDEVLPRLFGNISSLKVFSLRGGLTGYPYMPQWRESNHLGCLSPTLIAALFRMLQTNKVAELSIQCISNFPVGLIPMTCPHLTRFLLDSLDSDHPLDHAVIYGSHLTSGDGTSSHSVLPNSRLDALQIDGGSGAAARTLYHASCSPSRLTLYHLRELVLRSKSDSMREVAADIIANAATSLETFHWDYNYDNQFEEFENGLVDLGMTTGLRFFRVAFYHDQYSEPFHLLWVSQTLAAIKGHNHLQEVVIALSYSLYEVHGDEWNECEDWASSFDQLLTGPGFGQLRRVAIRLRFYDFEGEDPPATDCAYVTKLLEEKLPLLRDSGLLSIWSATDSEGLMDGYLDFVNNDGWNATDEIV</sequence>
<dbReference type="Proteomes" id="UP000076154">
    <property type="component" value="Unassembled WGS sequence"/>
</dbReference>
<gene>
    <name evidence="1" type="ORF">Hypma_014401</name>
</gene>
<evidence type="ECO:0000313" key="2">
    <source>
        <dbReference type="Proteomes" id="UP000076154"/>
    </source>
</evidence>
<proteinExistence type="predicted"/>
<keyword evidence="2" id="KW-1185">Reference proteome</keyword>
<dbReference type="AlphaFoldDB" id="A0A369JCJ0"/>
<dbReference type="OrthoDB" id="2745898at2759"/>
<evidence type="ECO:0008006" key="3">
    <source>
        <dbReference type="Google" id="ProtNLM"/>
    </source>
</evidence>
<evidence type="ECO:0000313" key="1">
    <source>
        <dbReference type="EMBL" id="RDB19042.1"/>
    </source>
</evidence>
<accession>A0A369JCJ0</accession>
<comment type="caution">
    <text evidence="1">The sequence shown here is derived from an EMBL/GenBank/DDBJ whole genome shotgun (WGS) entry which is preliminary data.</text>
</comment>
<protein>
    <recommendedName>
        <fullName evidence="3">F-box domain-containing protein</fullName>
    </recommendedName>
</protein>
<dbReference type="InParanoid" id="A0A369JCJ0"/>
<reference evidence="1" key="1">
    <citation type="submission" date="2018-04" db="EMBL/GenBank/DDBJ databases">
        <title>Whole genome sequencing of Hypsizygus marmoreus.</title>
        <authorList>
            <person name="Choi I.-G."/>
            <person name="Min B."/>
            <person name="Kim J.-G."/>
            <person name="Kim S."/>
            <person name="Oh Y.-L."/>
            <person name="Kong W.-S."/>
            <person name="Park H."/>
            <person name="Jeong J."/>
            <person name="Song E.-S."/>
        </authorList>
    </citation>
    <scope>NUCLEOTIDE SEQUENCE [LARGE SCALE GENOMIC DNA]</scope>
    <source>
        <strain evidence="1">51987-8</strain>
    </source>
</reference>